<reference evidence="4 5" key="1">
    <citation type="submission" date="2020-08" db="EMBL/GenBank/DDBJ databases">
        <title>Genomic Encyclopedia of Type Strains, Phase III (KMG-III): the genomes of soil and plant-associated and newly described type strains.</title>
        <authorList>
            <person name="Whitman W."/>
        </authorList>
    </citation>
    <scope>NUCLEOTIDE SEQUENCE [LARGE SCALE GENOMIC DNA]</scope>
    <source>
        <strain evidence="4 5">CECT 3303</strain>
    </source>
</reference>
<dbReference type="Pfam" id="PF08240">
    <property type="entry name" value="ADH_N"/>
    <property type="match status" value="1"/>
</dbReference>
<evidence type="ECO:0000313" key="4">
    <source>
        <dbReference type="EMBL" id="MBB5966077.1"/>
    </source>
</evidence>
<gene>
    <name evidence="4" type="ORF">FHS22_005368</name>
</gene>
<dbReference type="RefSeq" id="WP_184945920.1">
    <property type="nucleotide sequence ID" value="NZ_BAAAWZ010000004.1"/>
</dbReference>
<dbReference type="AlphaFoldDB" id="A0A841DBE6"/>
<evidence type="ECO:0000256" key="2">
    <source>
        <dbReference type="ARBA" id="ARBA00023002"/>
    </source>
</evidence>
<evidence type="ECO:0000313" key="5">
    <source>
        <dbReference type="Proteomes" id="UP000562352"/>
    </source>
</evidence>
<dbReference type="EMBL" id="JACHJJ010000021">
    <property type="protein sequence ID" value="MBB5966077.1"/>
    <property type="molecule type" value="Genomic_DNA"/>
</dbReference>
<keyword evidence="5" id="KW-1185">Reference proteome</keyword>
<dbReference type="InterPro" id="IPR013154">
    <property type="entry name" value="ADH-like_N"/>
</dbReference>
<dbReference type="PANTHER" id="PTHR48106">
    <property type="entry name" value="QUINONE OXIDOREDUCTASE PIG3-RELATED"/>
    <property type="match status" value="1"/>
</dbReference>
<dbReference type="Gene3D" id="3.90.180.10">
    <property type="entry name" value="Medium-chain alcohol dehydrogenases, catalytic domain"/>
    <property type="match status" value="1"/>
</dbReference>
<name>A0A841DBE6_PLAVE</name>
<evidence type="ECO:0000256" key="1">
    <source>
        <dbReference type="ARBA" id="ARBA00022857"/>
    </source>
</evidence>
<dbReference type="SUPFAM" id="SSF51735">
    <property type="entry name" value="NAD(P)-binding Rossmann-fold domains"/>
    <property type="match status" value="1"/>
</dbReference>
<dbReference type="SMART" id="SM00829">
    <property type="entry name" value="PKS_ER"/>
    <property type="match status" value="1"/>
</dbReference>
<keyword evidence="2" id="KW-0560">Oxidoreductase</keyword>
<comment type="caution">
    <text evidence="4">The sequence shown here is derived from an EMBL/GenBank/DDBJ whole genome shotgun (WGS) entry which is preliminary data.</text>
</comment>
<dbReference type="InterPro" id="IPR036291">
    <property type="entry name" value="NAD(P)-bd_dom_sf"/>
</dbReference>
<organism evidence="4 5">
    <name type="scientific">Planomonospora venezuelensis</name>
    <dbReference type="NCBI Taxonomy" id="1999"/>
    <lineage>
        <taxon>Bacteria</taxon>
        <taxon>Bacillati</taxon>
        <taxon>Actinomycetota</taxon>
        <taxon>Actinomycetes</taxon>
        <taxon>Streptosporangiales</taxon>
        <taxon>Streptosporangiaceae</taxon>
        <taxon>Planomonospora</taxon>
    </lineage>
</organism>
<dbReference type="InterPro" id="IPR011032">
    <property type="entry name" value="GroES-like_sf"/>
</dbReference>
<dbReference type="GO" id="GO:0016651">
    <property type="term" value="F:oxidoreductase activity, acting on NAD(P)H"/>
    <property type="evidence" value="ECO:0007669"/>
    <property type="project" value="TreeGrafter"/>
</dbReference>
<protein>
    <submittedName>
        <fullName evidence="4">NADPH:quinone reductase-like Zn-dependent oxidoreductase</fullName>
    </submittedName>
</protein>
<accession>A0A841DBE6</accession>
<sequence>MRALIPTGRTGALVELGTASEPVPGPGEALVAVEAFSLNRPDFLYLAAGQGAYRPGIDAVGTVERAAADGSGPKAGQRVVLHLPGGGAAAERVAVPPGRLAVVPDGLETTVAAALPLAGMVALRLLRAAGDVRGRRLLATGVTGGVGLFLVQLAVAAGASVTAVARPDDPWQHLIEAGAKVIHTVEEAATGAYDVVLESVGGRTGSQAALKLRTGGLFLWFGQAGAEPIELDFFRLFEGGQGLTLRHFVHTEGGPDDSRDMAELLRLASSGQLRVELGHRGDWADTAAVLEKLARGRLKGKAVLTISA</sequence>
<keyword evidence="1" id="KW-0521">NADP</keyword>
<dbReference type="GO" id="GO:0070402">
    <property type="term" value="F:NADPH binding"/>
    <property type="evidence" value="ECO:0007669"/>
    <property type="project" value="TreeGrafter"/>
</dbReference>
<dbReference type="SUPFAM" id="SSF50129">
    <property type="entry name" value="GroES-like"/>
    <property type="match status" value="1"/>
</dbReference>
<proteinExistence type="predicted"/>
<dbReference type="Proteomes" id="UP000562352">
    <property type="component" value="Unassembled WGS sequence"/>
</dbReference>
<dbReference type="Gene3D" id="3.40.50.720">
    <property type="entry name" value="NAD(P)-binding Rossmann-like Domain"/>
    <property type="match status" value="1"/>
</dbReference>
<dbReference type="Pfam" id="PF13602">
    <property type="entry name" value="ADH_zinc_N_2"/>
    <property type="match status" value="1"/>
</dbReference>
<feature type="domain" description="Enoyl reductase (ER)" evidence="3">
    <location>
        <begin position="11"/>
        <end position="304"/>
    </location>
</feature>
<evidence type="ECO:0000259" key="3">
    <source>
        <dbReference type="SMART" id="SM00829"/>
    </source>
</evidence>
<dbReference type="InterPro" id="IPR020843">
    <property type="entry name" value="ER"/>
</dbReference>